<dbReference type="Gene3D" id="1.20.1440.90">
    <property type="entry name" value="Phosphoenolpyruvate/pyruvate domain"/>
    <property type="match status" value="1"/>
</dbReference>
<keyword evidence="13" id="KW-0670">Pyruvate</keyword>
<evidence type="ECO:0000256" key="12">
    <source>
        <dbReference type="PROSITE-ProRule" id="PRU10112"/>
    </source>
</evidence>
<evidence type="ECO:0000256" key="5">
    <source>
        <dbReference type="ARBA" id="ARBA00022419"/>
    </source>
</evidence>
<dbReference type="GO" id="GO:0006107">
    <property type="term" value="P:oxaloacetate metabolic process"/>
    <property type="evidence" value="ECO:0007669"/>
    <property type="project" value="UniProtKB-UniRule"/>
</dbReference>
<dbReference type="GO" id="GO:0005829">
    <property type="term" value="C:cytosol"/>
    <property type="evidence" value="ECO:0007669"/>
    <property type="project" value="TreeGrafter"/>
</dbReference>
<comment type="cofactor">
    <cofactor evidence="1 10">
        <name>Mg(2+)</name>
        <dbReference type="ChEBI" id="CHEBI:18420"/>
    </cofactor>
</comment>
<dbReference type="GO" id="GO:0008964">
    <property type="term" value="F:phosphoenolpyruvate carboxylase activity"/>
    <property type="evidence" value="ECO:0007669"/>
    <property type="project" value="UniProtKB-UniRule"/>
</dbReference>
<dbReference type="SUPFAM" id="SSF51621">
    <property type="entry name" value="Phosphoenolpyruvate/pyruvate domain"/>
    <property type="match status" value="1"/>
</dbReference>
<dbReference type="HAMAP" id="MF_00595">
    <property type="entry name" value="PEPcase_type1"/>
    <property type="match status" value="1"/>
</dbReference>
<evidence type="ECO:0000256" key="8">
    <source>
        <dbReference type="ARBA" id="ARBA00023300"/>
    </source>
</evidence>
<name>A0A1I2SZ04_9BACL</name>
<accession>A0A1I2SZ04</accession>
<dbReference type="Proteomes" id="UP000198661">
    <property type="component" value="Unassembled WGS sequence"/>
</dbReference>
<sequence length="928" mass="107369">MSQRAMTMDMEKDHPLRRDVRFLGHILGDVLVMEGGQALLDIVENIREMTKQLRVSFDPAVLRRCRDLIRGLSPAMRRNVIRAFAIYFQLVNIAEQNHRIRRHREYRLSSGVVQRDSIASAVRKLKERGLSAERVEQVLRYLSLELVITAHPTEAMRRTVLDIHQRIAERVMELDNPFLTEEDRERIREEILAEVHTLWQSDELRHRKPTVMDEVKNGLYYLDETLFDVLPDVHGELEKCLRQEYPEHDWHVPTFLRFGSWIGGDRDGNPSVTPEVTWNTLKLQRDLVLSKYEQAVRKLLQKLSHSTRNARVSDELLRSLERDREEVSLEDIDQGEWRNEYEPYRRKCTYMLARLRHTRLDRKERGIYAGSEAFLADLRLLADSLRLHRAHALADREVSRLIRQVELFGFHLVTLDIRQHSAEHEKALTEILGSLGIVANYGALSEEEKMKLLTELLADPRPLTSPYMRFSPETEQTLELFRVIARAKETFGEEAIRNYLISMTRGTSDLLEVVLFAKEVGLFRRTGDRVTSRLHVVPLLETIDDLHRAREIMEAYFRHPAFVPAEREGHRYQEIMLGYSDSNKDGGMLTANWELYRAQRELCRLAREYGINVKYFHGRGGALGRGGGPLNRSIEAKPPETVLGGVKITEQGEVLSSRYALKPIASRSLEQATSALLLSAAAAVTGEGNEPEQPWVEAMDEISGYALEEYQRLVFKDPAFLSFFHEATPLPEIGELKIGSRPTRRKNSRAFEDLRAIPWVFAWTQSRYLFPAWYAAGTGFARYVEKHPEGMRLLQEMFRRWPFFRSLMNNLHMALAKADLVIAREYASLASDPKEGDRIIRIIEEEYRRTRELSLAITEQKEILDHVPVIQESIRLRNPYVDPLSFIQVDLLGKLRLKEEKSEEDKEEVLEQVLLTINGIAAGLRNTG</sequence>
<dbReference type="NCBIfam" id="NF000584">
    <property type="entry name" value="PRK00009.1"/>
    <property type="match status" value="1"/>
</dbReference>
<dbReference type="AlphaFoldDB" id="A0A1I2SZ04"/>
<comment type="similarity">
    <text evidence="3 10">Belongs to the PEPCase type 1 family.</text>
</comment>
<feature type="active site" evidence="10 12">
    <location>
        <position position="584"/>
    </location>
</feature>
<keyword evidence="6 10" id="KW-0460">Magnesium</keyword>
<dbReference type="PANTHER" id="PTHR30523:SF6">
    <property type="entry name" value="PHOSPHOENOLPYRUVATE CARBOXYLASE"/>
    <property type="match status" value="1"/>
</dbReference>
<keyword evidence="7 10" id="KW-0456">Lyase</keyword>
<evidence type="ECO:0000256" key="9">
    <source>
        <dbReference type="ARBA" id="ARBA00048995"/>
    </source>
</evidence>
<dbReference type="OrthoDB" id="9768133at2"/>
<dbReference type="InterPro" id="IPR015813">
    <property type="entry name" value="Pyrv/PenolPyrv_kinase-like_dom"/>
</dbReference>
<organism evidence="13 14">
    <name type="scientific">Planifilum fulgidum</name>
    <dbReference type="NCBI Taxonomy" id="201973"/>
    <lineage>
        <taxon>Bacteria</taxon>
        <taxon>Bacillati</taxon>
        <taxon>Bacillota</taxon>
        <taxon>Bacilli</taxon>
        <taxon>Bacillales</taxon>
        <taxon>Thermoactinomycetaceae</taxon>
        <taxon>Planifilum</taxon>
    </lineage>
</organism>
<evidence type="ECO:0000256" key="1">
    <source>
        <dbReference type="ARBA" id="ARBA00001946"/>
    </source>
</evidence>
<evidence type="ECO:0000256" key="6">
    <source>
        <dbReference type="ARBA" id="ARBA00022842"/>
    </source>
</evidence>
<dbReference type="GO" id="GO:0000287">
    <property type="term" value="F:magnesium ion binding"/>
    <property type="evidence" value="ECO:0007669"/>
    <property type="project" value="UniProtKB-UniRule"/>
</dbReference>
<dbReference type="InterPro" id="IPR018129">
    <property type="entry name" value="PEP_COase_Lys_AS"/>
</dbReference>
<protein>
    <recommendedName>
        <fullName evidence="5 10">Phosphoenolpyruvate carboxylase</fullName>
        <shortName evidence="10">PEPC</shortName>
        <shortName evidence="10">PEPCase</shortName>
        <ecNumber evidence="4 10">4.1.1.31</ecNumber>
    </recommendedName>
</protein>
<feature type="active site" evidence="10 11">
    <location>
        <position position="151"/>
    </location>
</feature>
<dbReference type="PRINTS" id="PR00150">
    <property type="entry name" value="PEPCARBXLASE"/>
</dbReference>
<dbReference type="PROSITE" id="PS00781">
    <property type="entry name" value="PEPCASE_1"/>
    <property type="match status" value="1"/>
</dbReference>
<evidence type="ECO:0000256" key="2">
    <source>
        <dbReference type="ARBA" id="ARBA00003670"/>
    </source>
</evidence>
<evidence type="ECO:0000256" key="7">
    <source>
        <dbReference type="ARBA" id="ARBA00023239"/>
    </source>
</evidence>
<dbReference type="PROSITE" id="PS00393">
    <property type="entry name" value="PEPCASE_2"/>
    <property type="match status" value="1"/>
</dbReference>
<evidence type="ECO:0000313" key="13">
    <source>
        <dbReference type="EMBL" id="SFG57159.1"/>
    </source>
</evidence>
<proteinExistence type="inferred from homology"/>
<dbReference type="InterPro" id="IPR033129">
    <property type="entry name" value="PEPCASE_His_AS"/>
</dbReference>
<dbReference type="GO" id="GO:0015977">
    <property type="term" value="P:carbon fixation"/>
    <property type="evidence" value="ECO:0007669"/>
    <property type="project" value="UniProtKB-UniRule"/>
</dbReference>
<dbReference type="GO" id="GO:0006099">
    <property type="term" value="P:tricarboxylic acid cycle"/>
    <property type="evidence" value="ECO:0007669"/>
    <property type="project" value="InterPro"/>
</dbReference>
<evidence type="ECO:0000256" key="3">
    <source>
        <dbReference type="ARBA" id="ARBA00008346"/>
    </source>
</evidence>
<dbReference type="InterPro" id="IPR022805">
    <property type="entry name" value="PEP_COase_bac/pln-type"/>
</dbReference>
<evidence type="ECO:0000256" key="10">
    <source>
        <dbReference type="HAMAP-Rule" id="MF_00595"/>
    </source>
</evidence>
<evidence type="ECO:0000256" key="4">
    <source>
        <dbReference type="ARBA" id="ARBA00012305"/>
    </source>
</evidence>
<comment type="catalytic activity">
    <reaction evidence="9 10">
        <text>oxaloacetate + phosphate = phosphoenolpyruvate + hydrogencarbonate</text>
        <dbReference type="Rhea" id="RHEA:28370"/>
        <dbReference type="ChEBI" id="CHEBI:16452"/>
        <dbReference type="ChEBI" id="CHEBI:17544"/>
        <dbReference type="ChEBI" id="CHEBI:43474"/>
        <dbReference type="ChEBI" id="CHEBI:58702"/>
        <dbReference type="EC" id="4.1.1.31"/>
    </reaction>
</comment>
<dbReference type="STRING" id="201973.SAMN04488025_15016"/>
<keyword evidence="14" id="KW-1185">Reference proteome</keyword>
<keyword evidence="8 10" id="KW-0120">Carbon dioxide fixation</keyword>
<comment type="function">
    <text evidence="2 10">Forms oxaloacetate, a four-carbon dicarboxylic acid source for the tricarboxylic acid cycle.</text>
</comment>
<dbReference type="RefSeq" id="WP_092041700.1">
    <property type="nucleotide sequence ID" value="NZ_FOOK01000050.1"/>
</dbReference>
<dbReference type="InterPro" id="IPR021135">
    <property type="entry name" value="PEP_COase"/>
</dbReference>
<evidence type="ECO:0000256" key="11">
    <source>
        <dbReference type="PROSITE-ProRule" id="PRU10111"/>
    </source>
</evidence>
<dbReference type="EMBL" id="FOOK01000050">
    <property type="protein sequence ID" value="SFG57159.1"/>
    <property type="molecule type" value="Genomic_DNA"/>
</dbReference>
<reference evidence="13 14" key="1">
    <citation type="submission" date="2016-10" db="EMBL/GenBank/DDBJ databases">
        <authorList>
            <person name="de Groot N.N."/>
        </authorList>
    </citation>
    <scope>NUCLEOTIDE SEQUENCE [LARGE SCALE GENOMIC DNA]</scope>
    <source>
        <strain evidence="13 14">DSM 44945</strain>
    </source>
</reference>
<dbReference type="EC" id="4.1.1.31" evidence="4 10"/>
<dbReference type="PANTHER" id="PTHR30523">
    <property type="entry name" value="PHOSPHOENOLPYRUVATE CARBOXYLASE"/>
    <property type="match status" value="1"/>
</dbReference>
<dbReference type="Pfam" id="PF00311">
    <property type="entry name" value="PEPcase"/>
    <property type="match status" value="1"/>
</dbReference>
<evidence type="ECO:0000313" key="14">
    <source>
        <dbReference type="Proteomes" id="UP000198661"/>
    </source>
</evidence>
<gene>
    <name evidence="10" type="primary">ppc</name>
    <name evidence="13" type="ORF">SAMN04488025_15016</name>
</gene>
<comment type="subunit">
    <text evidence="10">Homotetramer.</text>
</comment>